<gene>
    <name evidence="1" type="ORF">RE6C_02782</name>
</gene>
<evidence type="ECO:0000313" key="1">
    <source>
        <dbReference type="EMBL" id="EMB16417.1"/>
    </source>
</evidence>
<organism evidence="1 2">
    <name type="scientific">Rhodopirellula europaea 6C</name>
    <dbReference type="NCBI Taxonomy" id="1263867"/>
    <lineage>
        <taxon>Bacteria</taxon>
        <taxon>Pseudomonadati</taxon>
        <taxon>Planctomycetota</taxon>
        <taxon>Planctomycetia</taxon>
        <taxon>Pirellulales</taxon>
        <taxon>Pirellulaceae</taxon>
        <taxon>Rhodopirellula</taxon>
    </lineage>
</organism>
<comment type="caution">
    <text evidence="1">The sequence shown here is derived from an EMBL/GenBank/DDBJ whole genome shotgun (WGS) entry which is preliminary data.</text>
</comment>
<keyword evidence="2" id="KW-1185">Reference proteome</keyword>
<accession>M2AUN6</accession>
<dbReference type="Proteomes" id="UP000011529">
    <property type="component" value="Unassembled WGS sequence"/>
</dbReference>
<dbReference type="PATRIC" id="fig|1263867.3.peg.2973"/>
<sequence length="40" mass="4646">MQDENKSAFLVEVRNGWDLDERLFVFKANKSIPIKLGEAH</sequence>
<dbReference type="EMBL" id="ANMO01000120">
    <property type="protein sequence ID" value="EMB16417.1"/>
    <property type="molecule type" value="Genomic_DNA"/>
</dbReference>
<reference evidence="1" key="1">
    <citation type="submission" date="2012-11" db="EMBL/GenBank/DDBJ databases">
        <title>Permanent draft genomes of Rhodopirellula europaea strain SH398 and 6C.</title>
        <authorList>
            <person name="Richter M."/>
            <person name="Richter-Heitmann T."/>
            <person name="Frank C."/>
            <person name="Harder J."/>
            <person name="Glockner F.O."/>
        </authorList>
    </citation>
    <scope>NUCLEOTIDE SEQUENCE</scope>
    <source>
        <strain evidence="1">6C</strain>
    </source>
</reference>
<evidence type="ECO:0000313" key="2">
    <source>
        <dbReference type="Proteomes" id="UP000011529"/>
    </source>
</evidence>
<dbReference type="AlphaFoldDB" id="M2AUN6"/>
<name>M2AUN6_9BACT</name>
<protein>
    <submittedName>
        <fullName evidence="1">Uncharacterized protein</fullName>
    </submittedName>
</protein>
<proteinExistence type="predicted"/>
<reference evidence="1" key="2">
    <citation type="journal article" date="2013" name="Mar. Genomics">
        <title>Expression of sulfatases in Rhodopirellula baltica and the diversity of sulfatases in the genus Rhodopirellula.</title>
        <authorList>
            <person name="Wegner C.E."/>
            <person name="Richter-Heitmann T."/>
            <person name="Klindworth A."/>
            <person name="Klockow C."/>
            <person name="Richter M."/>
            <person name="Achstetter T."/>
            <person name="Glockner F.O."/>
            <person name="Harder J."/>
        </authorList>
    </citation>
    <scope>NUCLEOTIDE SEQUENCE [LARGE SCALE GENOMIC DNA]</scope>
    <source>
        <strain evidence="1">6C</strain>
    </source>
</reference>